<name>A0A1F6ERG7_9BACT</name>
<keyword evidence="1" id="KW-0732">Signal</keyword>
<reference evidence="2 3" key="1">
    <citation type="journal article" date="2016" name="Nat. Commun.">
        <title>Thousands of microbial genomes shed light on interconnected biogeochemical processes in an aquifer system.</title>
        <authorList>
            <person name="Anantharaman K."/>
            <person name="Brown C.T."/>
            <person name="Hug L.A."/>
            <person name="Sharon I."/>
            <person name="Castelle C.J."/>
            <person name="Probst A.J."/>
            <person name="Thomas B.C."/>
            <person name="Singh A."/>
            <person name="Wilkins M.J."/>
            <person name="Karaoz U."/>
            <person name="Brodie E.L."/>
            <person name="Williams K.H."/>
            <person name="Hubbard S.S."/>
            <person name="Banfield J.F."/>
        </authorList>
    </citation>
    <scope>NUCLEOTIDE SEQUENCE [LARGE SCALE GENOMIC DNA]</scope>
</reference>
<dbReference type="AlphaFoldDB" id="A0A1F6ERG7"/>
<dbReference type="STRING" id="1798507.A3A34_00700"/>
<dbReference type="EMBL" id="MFLU01000005">
    <property type="protein sequence ID" value="OGG76052.1"/>
    <property type="molecule type" value="Genomic_DNA"/>
</dbReference>
<comment type="caution">
    <text evidence="2">The sequence shown here is derived from an EMBL/GenBank/DDBJ whole genome shotgun (WGS) entry which is preliminary data.</text>
</comment>
<evidence type="ECO:0000313" key="3">
    <source>
        <dbReference type="Proteomes" id="UP000178587"/>
    </source>
</evidence>
<organism evidence="2 3">
    <name type="scientific">Candidatus Kaiserbacteria bacterium RIFCSPLOWO2_01_FULL_50_24</name>
    <dbReference type="NCBI Taxonomy" id="1798507"/>
    <lineage>
        <taxon>Bacteria</taxon>
        <taxon>Candidatus Kaiseribacteriota</taxon>
    </lineage>
</organism>
<protein>
    <submittedName>
        <fullName evidence="2">Uncharacterized protein</fullName>
    </submittedName>
</protein>
<evidence type="ECO:0000256" key="1">
    <source>
        <dbReference type="SAM" id="SignalP"/>
    </source>
</evidence>
<feature type="chain" id="PRO_5009524204" evidence="1">
    <location>
        <begin position="19"/>
        <end position="210"/>
    </location>
</feature>
<gene>
    <name evidence="2" type="ORF">A3A34_00700</name>
</gene>
<feature type="signal peptide" evidence="1">
    <location>
        <begin position="1"/>
        <end position="18"/>
    </location>
</feature>
<sequence>MKRIVLATFILSALVATASLSIARAAEYQAHDGNPLLCGGVNGDGGREFRSEFTVGGTDYARERLLVVSECRRLPAVMSPEAQRDTVKDFEEWEKELWSTGRIPRQVFGYRLVIVNDRNQDVEINLGGWEFTHSPYTRLAKGFSYKIPACSKYTLSFLSPWPPHERGFSINVGYKYRMTALVLESQYGPHQVTGGDMPPCPRGFNTHLGK</sequence>
<dbReference type="Proteomes" id="UP000178587">
    <property type="component" value="Unassembled WGS sequence"/>
</dbReference>
<accession>A0A1F6ERG7</accession>
<proteinExistence type="predicted"/>
<evidence type="ECO:0000313" key="2">
    <source>
        <dbReference type="EMBL" id="OGG76052.1"/>
    </source>
</evidence>